<keyword evidence="3" id="KW-1185">Reference proteome</keyword>
<protein>
    <submittedName>
        <fullName evidence="1">Uncharacterized protein</fullName>
    </submittedName>
</protein>
<sequence length="52" mass="6442">MKKKICFKKRYWGYCFKCNQENKEEIENRLIKYTLGQDEITAEHWALNTRKN</sequence>
<dbReference type="KEGG" id="skn:SKUN_001323"/>
<evidence type="ECO:0000313" key="1">
    <source>
        <dbReference type="EMBL" id="ALA98196.1"/>
    </source>
</evidence>
<dbReference type="STRING" id="273035.SKUN_001323"/>
<reference evidence="1 3" key="1">
    <citation type="journal article" date="2015" name="Genome Announc.">
        <title>Complete Genome Sequence of Spiroplasma kunkelii Strain CR2-3x, Causal Agent of Corn Stunt Disease in Zea mays L.</title>
        <authorList>
            <person name="Davis R.E."/>
            <person name="Shao J."/>
            <person name="Dally E.L."/>
            <person name="Zhao Y."/>
            <person name="Gasparich G.E."/>
            <person name="Gaynor B.J."/>
            <person name="Athey J.C."/>
            <person name="Harrison N.A."/>
            <person name="Donofrio N."/>
        </authorList>
    </citation>
    <scope>NUCLEOTIDE SEQUENCE [LARGE SCALE GENOMIC DNA]</scope>
    <source>
        <strain evidence="1 3">CR2-3x</strain>
    </source>
</reference>
<dbReference type="EMBL" id="CP010899">
    <property type="protein sequence ID" value="ALA98196.1"/>
    <property type="molecule type" value="Genomic_DNA"/>
</dbReference>
<dbReference type="EMBL" id="CP010899">
    <property type="protein sequence ID" value="ALA98285.1"/>
    <property type="molecule type" value="Genomic_DNA"/>
</dbReference>
<accession>A0A0K2JIZ2</accession>
<evidence type="ECO:0000313" key="2">
    <source>
        <dbReference type="EMBL" id="ALA98285.1"/>
    </source>
</evidence>
<dbReference type="Proteomes" id="UP000062963">
    <property type="component" value="Chromosome"/>
</dbReference>
<dbReference type="RefSeq" id="WP_158500805.1">
    <property type="nucleotide sequence ID" value="NZ_CP010899.1"/>
</dbReference>
<gene>
    <name evidence="1" type="ORF">SKUN_001323</name>
    <name evidence="2" type="ORF">SKUN_001421</name>
</gene>
<evidence type="ECO:0000313" key="3">
    <source>
        <dbReference type="Proteomes" id="UP000062963"/>
    </source>
</evidence>
<dbReference type="AlphaFoldDB" id="A0A0K2JIZ2"/>
<dbReference type="PATRIC" id="fig|273035.7.peg.1626"/>
<dbReference type="KEGG" id="skn:SKUN_001421"/>
<name>A0A0K2JIZ2_SPIKU</name>
<dbReference type="OrthoDB" id="390959at2"/>
<organism evidence="1 3">
    <name type="scientific">Spiroplasma kunkelii CR2-3x</name>
    <dbReference type="NCBI Taxonomy" id="273035"/>
    <lineage>
        <taxon>Bacteria</taxon>
        <taxon>Bacillati</taxon>
        <taxon>Mycoplasmatota</taxon>
        <taxon>Mollicutes</taxon>
        <taxon>Entomoplasmatales</taxon>
        <taxon>Spiroplasmataceae</taxon>
        <taxon>Spiroplasma</taxon>
    </lineage>
</organism>
<proteinExistence type="predicted"/>